<proteinExistence type="predicted"/>
<keyword evidence="1" id="KW-0677">Repeat</keyword>
<dbReference type="Proteomes" id="UP001276659">
    <property type="component" value="Unassembled WGS sequence"/>
</dbReference>
<evidence type="ECO:0000313" key="6">
    <source>
        <dbReference type="Proteomes" id="UP001276659"/>
    </source>
</evidence>
<dbReference type="GO" id="GO:0005737">
    <property type="term" value="C:cytoplasm"/>
    <property type="evidence" value="ECO:0007669"/>
    <property type="project" value="TreeGrafter"/>
</dbReference>
<protein>
    <recommendedName>
        <fullName evidence="7">Ankyrin</fullName>
    </recommendedName>
</protein>
<dbReference type="InterPro" id="IPR002110">
    <property type="entry name" value="Ankyrin_rpt"/>
</dbReference>
<name>A0AAD9Z1Z4_9LECA</name>
<feature type="repeat" description="ANK" evidence="3">
    <location>
        <begin position="188"/>
        <end position="220"/>
    </location>
</feature>
<organism evidence="5 6">
    <name type="scientific">Lepraria neglecta</name>
    <dbReference type="NCBI Taxonomy" id="209136"/>
    <lineage>
        <taxon>Eukaryota</taxon>
        <taxon>Fungi</taxon>
        <taxon>Dikarya</taxon>
        <taxon>Ascomycota</taxon>
        <taxon>Pezizomycotina</taxon>
        <taxon>Lecanoromycetes</taxon>
        <taxon>OSLEUM clade</taxon>
        <taxon>Lecanoromycetidae</taxon>
        <taxon>Lecanorales</taxon>
        <taxon>Lecanorineae</taxon>
        <taxon>Stereocaulaceae</taxon>
        <taxon>Lepraria</taxon>
    </lineage>
</organism>
<feature type="repeat" description="ANK" evidence="3">
    <location>
        <begin position="82"/>
        <end position="114"/>
    </location>
</feature>
<comment type="caution">
    <text evidence="5">The sequence shown here is derived from an EMBL/GenBank/DDBJ whole genome shotgun (WGS) entry which is preliminary data.</text>
</comment>
<keyword evidence="2 3" id="KW-0040">ANK repeat</keyword>
<dbReference type="PANTHER" id="PTHR24198:SF165">
    <property type="entry name" value="ANKYRIN REPEAT-CONTAINING PROTEIN-RELATED"/>
    <property type="match status" value="1"/>
</dbReference>
<keyword evidence="6" id="KW-1185">Reference proteome</keyword>
<evidence type="ECO:0000256" key="3">
    <source>
        <dbReference type="PROSITE-ProRule" id="PRU00023"/>
    </source>
</evidence>
<evidence type="ECO:0000313" key="5">
    <source>
        <dbReference type="EMBL" id="KAK3169326.1"/>
    </source>
</evidence>
<feature type="compositionally biased region" description="Low complexity" evidence="4">
    <location>
        <begin position="293"/>
        <end position="304"/>
    </location>
</feature>
<dbReference type="PROSITE" id="PS50088">
    <property type="entry name" value="ANK_REPEAT"/>
    <property type="match status" value="4"/>
</dbReference>
<accession>A0AAD9Z1Z4</accession>
<evidence type="ECO:0008006" key="7">
    <source>
        <dbReference type="Google" id="ProtNLM"/>
    </source>
</evidence>
<dbReference type="AlphaFoldDB" id="A0AAD9Z1Z4"/>
<feature type="region of interest" description="Disordered" evidence="4">
    <location>
        <begin position="291"/>
        <end position="343"/>
    </location>
</feature>
<dbReference type="InterPro" id="IPR036770">
    <property type="entry name" value="Ankyrin_rpt-contain_sf"/>
</dbReference>
<dbReference type="PANTHER" id="PTHR24198">
    <property type="entry name" value="ANKYRIN REPEAT AND PROTEIN KINASE DOMAIN-CONTAINING PROTEIN"/>
    <property type="match status" value="1"/>
</dbReference>
<dbReference type="PROSITE" id="PS50297">
    <property type="entry name" value="ANK_REP_REGION"/>
    <property type="match status" value="2"/>
</dbReference>
<gene>
    <name evidence="5" type="ORF">OEA41_008709</name>
</gene>
<dbReference type="EMBL" id="JASNWA010000009">
    <property type="protein sequence ID" value="KAK3169326.1"/>
    <property type="molecule type" value="Genomic_DNA"/>
</dbReference>
<dbReference type="SMART" id="SM00248">
    <property type="entry name" value="ANK"/>
    <property type="match status" value="4"/>
</dbReference>
<reference evidence="5" key="1">
    <citation type="submission" date="2022-11" db="EMBL/GenBank/DDBJ databases">
        <title>Chromosomal genome sequence assembly and mating type (MAT) locus characterization of the leprose asexual lichenized fungus Lepraria neglecta (Nyl.) Erichsen.</title>
        <authorList>
            <person name="Allen J.L."/>
            <person name="Pfeffer B."/>
        </authorList>
    </citation>
    <scope>NUCLEOTIDE SEQUENCE</scope>
    <source>
        <strain evidence="5">Allen 5258</strain>
    </source>
</reference>
<feature type="repeat" description="ANK" evidence="3">
    <location>
        <begin position="155"/>
        <end position="187"/>
    </location>
</feature>
<dbReference type="Gene3D" id="1.25.40.20">
    <property type="entry name" value="Ankyrin repeat-containing domain"/>
    <property type="match status" value="2"/>
</dbReference>
<evidence type="ECO:0000256" key="4">
    <source>
        <dbReference type="SAM" id="MobiDB-lite"/>
    </source>
</evidence>
<dbReference type="Pfam" id="PF12796">
    <property type="entry name" value="Ank_2"/>
    <property type="match status" value="2"/>
</dbReference>
<dbReference type="PRINTS" id="PR01415">
    <property type="entry name" value="ANKYRIN"/>
</dbReference>
<dbReference type="SUPFAM" id="SSF48403">
    <property type="entry name" value="Ankyrin repeat"/>
    <property type="match status" value="1"/>
</dbReference>
<evidence type="ECO:0000256" key="2">
    <source>
        <dbReference type="ARBA" id="ARBA00023043"/>
    </source>
</evidence>
<sequence length="343" mass="36888">MVPPNLPMDIHLLIAEYLGPKDWISMITAHNFDVSLLEEGAALSNQDDDGNTVLHYLAAGGSIQLLCLLLEKAVDVTIRNKKNETALLCAVHEGRGIVVRELLKAGADPNTSITPGPEDEARRLLRAKISVNNTRRAHGKVLRKRGFNVDRYGEQFKKALHFAAEKGNGSIVELLLNAGADVSCTTFLNRSALHYAAIGGHDSVFDQLLGARIDPDIMDYFGMTASNLASTDLVFSNNQWSRVEPAAGVSPLPTSSLSAVLADFLRNAGVLPSVRIVHDFRCGLLKSRKRVRSSSSGETGTDSSPLRAAQEEGADTGRPPKSAQITECRRSHGGGLPSQACAE</sequence>
<evidence type="ECO:0000256" key="1">
    <source>
        <dbReference type="ARBA" id="ARBA00022737"/>
    </source>
</evidence>
<feature type="repeat" description="ANK" evidence="3">
    <location>
        <begin position="49"/>
        <end position="81"/>
    </location>
</feature>